<sequence length="375" mass="43299">MPNDLSKDIKRVIKRLLPTFLKDYIKYMSNTIKCWCYIRGFRHKITAIHKNEGNAIIIMATPVHGNLGDHAIVYAEKYLLRDLGFEKRIIEVAGPDYALCKNNLRKCISNQDLIIIDGGGNLGTLWPWEDDKLSEIISSYRHNPIIIFPQTCYYDESLEAQKRLNRNKSVYSNADRLLITLRDEKSYRFCCSHFNAHQFLLVPDIVLYLYGKINMPIMSARTGVLLCFRKDLERVISQADKEILKVYLKQQKISYKEISTVQDYGINRFSRQDQLNKIWYEFVSASLVITDRLHGMIFAAINGTPCLALDNVSKKVSGVYELISQLGFIKICSSVDDVIKNAPLFYAMNPSLLEFNFGEANYQQLKNYLIESIKE</sequence>
<reference evidence="2" key="1">
    <citation type="journal article" date="2021" name="PeerJ">
        <title>Extensive microbial diversity within the chicken gut microbiome revealed by metagenomics and culture.</title>
        <authorList>
            <person name="Gilroy R."/>
            <person name="Ravi A."/>
            <person name="Getino M."/>
            <person name="Pursley I."/>
            <person name="Horton D.L."/>
            <person name="Alikhan N.F."/>
            <person name="Baker D."/>
            <person name="Gharbi K."/>
            <person name="Hall N."/>
            <person name="Watson M."/>
            <person name="Adriaenssens E.M."/>
            <person name="Foster-Nyarko E."/>
            <person name="Jarju S."/>
            <person name="Secka A."/>
            <person name="Antonio M."/>
            <person name="Oren A."/>
            <person name="Chaudhuri R.R."/>
            <person name="La Ragione R."/>
            <person name="Hildebrand F."/>
            <person name="Pallen M.J."/>
        </authorList>
    </citation>
    <scope>NUCLEOTIDE SEQUENCE</scope>
    <source>
        <strain evidence="2">B3-3758</strain>
    </source>
</reference>
<protein>
    <submittedName>
        <fullName evidence="2">Polysaccharide pyruvyl transferase family protein</fullName>
    </submittedName>
</protein>
<keyword evidence="2" id="KW-0808">Transferase</keyword>
<dbReference type="Pfam" id="PF04230">
    <property type="entry name" value="PS_pyruv_trans"/>
    <property type="match status" value="1"/>
</dbReference>
<evidence type="ECO:0000313" key="3">
    <source>
        <dbReference type="Proteomes" id="UP000824236"/>
    </source>
</evidence>
<organism evidence="2 3">
    <name type="scientific">Candidatus Bacteroides intestinipullorum</name>
    <dbReference type="NCBI Taxonomy" id="2838471"/>
    <lineage>
        <taxon>Bacteria</taxon>
        <taxon>Pseudomonadati</taxon>
        <taxon>Bacteroidota</taxon>
        <taxon>Bacteroidia</taxon>
        <taxon>Bacteroidales</taxon>
        <taxon>Bacteroidaceae</taxon>
        <taxon>Bacteroides</taxon>
    </lineage>
</organism>
<dbReference type="AlphaFoldDB" id="A0A9E2KF31"/>
<feature type="domain" description="Polysaccharide pyruvyl transferase" evidence="1">
    <location>
        <begin position="66"/>
        <end position="311"/>
    </location>
</feature>
<dbReference type="InterPro" id="IPR007345">
    <property type="entry name" value="Polysacch_pyruvyl_Trfase"/>
</dbReference>
<dbReference type="Proteomes" id="UP000824236">
    <property type="component" value="Unassembled WGS sequence"/>
</dbReference>
<proteinExistence type="predicted"/>
<dbReference type="GO" id="GO:0016740">
    <property type="term" value="F:transferase activity"/>
    <property type="evidence" value="ECO:0007669"/>
    <property type="project" value="UniProtKB-KW"/>
</dbReference>
<accession>A0A9E2KF31</accession>
<dbReference type="EMBL" id="JAHLFO010000004">
    <property type="protein sequence ID" value="MBU3812996.1"/>
    <property type="molecule type" value="Genomic_DNA"/>
</dbReference>
<comment type="caution">
    <text evidence="2">The sequence shown here is derived from an EMBL/GenBank/DDBJ whole genome shotgun (WGS) entry which is preliminary data.</text>
</comment>
<evidence type="ECO:0000259" key="1">
    <source>
        <dbReference type="Pfam" id="PF04230"/>
    </source>
</evidence>
<reference evidence="2" key="2">
    <citation type="submission" date="2021-04" db="EMBL/GenBank/DDBJ databases">
        <authorList>
            <person name="Gilroy R."/>
        </authorList>
    </citation>
    <scope>NUCLEOTIDE SEQUENCE</scope>
    <source>
        <strain evidence="2">B3-3758</strain>
    </source>
</reference>
<gene>
    <name evidence="2" type="ORF">H9791_00605</name>
</gene>
<evidence type="ECO:0000313" key="2">
    <source>
        <dbReference type="EMBL" id="MBU3812996.1"/>
    </source>
</evidence>
<name>A0A9E2KF31_9BACE</name>